<dbReference type="KEGG" id="caci:CLOAM0443"/>
<proteinExistence type="predicted"/>
<dbReference type="Gene3D" id="2.130.10.10">
    <property type="entry name" value="YVTN repeat-like/Quinoprotein amine dehydrogenase"/>
    <property type="match status" value="1"/>
</dbReference>
<organism evidence="1 2">
    <name type="scientific">Cloacimonas acidaminovorans (strain Evry)</name>
    <dbReference type="NCBI Taxonomy" id="459349"/>
    <lineage>
        <taxon>Bacteria</taxon>
        <taxon>Pseudomonadati</taxon>
        <taxon>Candidatus Cloacimonadota</taxon>
        <taxon>Candidatus Cloacimonadia</taxon>
        <taxon>Candidatus Cloacimonadales</taxon>
        <taxon>Candidatus Cloacimonadaceae</taxon>
        <taxon>Candidatus Cloacimonas</taxon>
    </lineage>
</organism>
<reference evidence="1 2" key="1">
    <citation type="journal article" date="2008" name="J. Bacteriol.">
        <title>'Candidatus Cloacamonas acidaminovorans': genome sequence reconstruction provides a first glimpse of a new bacterial division.</title>
        <authorList>
            <person name="Pelletier E."/>
            <person name="Kreimeyer A."/>
            <person name="Bocs S."/>
            <person name="Rouy Z."/>
            <person name="Gyapay G."/>
            <person name="Chouari R."/>
            <person name="Riviere D."/>
            <person name="Ganesan A."/>
            <person name="Daegelen P."/>
            <person name="Sghir A."/>
            <person name="Cohen G.N."/>
            <person name="Medigue C."/>
            <person name="Weissenbach J."/>
            <person name="Le Paslier D."/>
        </authorList>
    </citation>
    <scope>NUCLEOTIDE SEQUENCE [LARGE SCALE GENOMIC DNA]</scope>
    <source>
        <strain evidence="2">Evry</strain>
    </source>
</reference>
<dbReference type="InterPro" id="IPR011047">
    <property type="entry name" value="Quinoprotein_ADH-like_sf"/>
</dbReference>
<dbReference type="RefSeq" id="WP_015424207.1">
    <property type="nucleotide sequence ID" value="NC_020449.1"/>
</dbReference>
<evidence type="ECO:0000313" key="2">
    <source>
        <dbReference type="Proteomes" id="UP000002019"/>
    </source>
</evidence>
<dbReference type="OrthoDB" id="44599at2"/>
<gene>
    <name evidence="1" type="ordered locus">CLOAM0443</name>
</gene>
<dbReference type="Proteomes" id="UP000002019">
    <property type="component" value="Chromosome"/>
</dbReference>
<dbReference type="PROSITE" id="PS51257">
    <property type="entry name" value="PROKAR_LIPOPROTEIN"/>
    <property type="match status" value="1"/>
</dbReference>
<accession>B0VGA9</accession>
<dbReference type="eggNOG" id="COG5276">
    <property type="taxonomic scope" value="Bacteria"/>
</dbReference>
<dbReference type="AlphaFoldDB" id="B0VGA9"/>
<dbReference type="HOGENOM" id="CLU_815598_0_0_0"/>
<dbReference type="STRING" id="459349.CLOAM0443"/>
<evidence type="ECO:0000313" key="1">
    <source>
        <dbReference type="EMBL" id="CAO80346.1"/>
    </source>
</evidence>
<dbReference type="SUPFAM" id="SSF50998">
    <property type="entry name" value="Quinoprotein alcohol dehydrogenase-like"/>
    <property type="match status" value="1"/>
</dbReference>
<protein>
    <recommendedName>
        <fullName evidence="3">LVIVD repeat protein</fullName>
    </recommendedName>
</protein>
<dbReference type="InterPro" id="IPR013211">
    <property type="entry name" value="LVIVD"/>
</dbReference>
<dbReference type="Pfam" id="PF08309">
    <property type="entry name" value="LVIVD"/>
    <property type="match status" value="3"/>
</dbReference>
<sequence>MPKSYIITLAIIVLILLSSCAKRNTEYQEEDWLTLRNVLPIVGNPLDIKIDDNYIYVAHDQGGMSRISRADYHIQWITEFWAEDGSQKVLGRIKKVAVVPEHNFMFLVDTEATDAIRVINTSDPDSLIYILDFIGGTSNVKDLDGFAITPVPFPQGTYKMVCAYCAAGSFKYDYYDGTIFNSNVFTISPGAAAGFKLTDNYIFIAAEQLGLYIYNRNDRHLIGNIHLSGEAQKVEVNNNIAYVAGRQSGLHIVDVSNPASPVLLSTFDTSGYATSLAVSGNKLALSSGGGGIYLFDVSIPSKPQLLQHLTSCGYTNTVKFMDNKLVVGARDQGILIYEIK</sequence>
<evidence type="ECO:0008006" key="3">
    <source>
        <dbReference type="Google" id="ProtNLM"/>
    </source>
</evidence>
<dbReference type="InterPro" id="IPR015943">
    <property type="entry name" value="WD40/YVTN_repeat-like_dom_sf"/>
</dbReference>
<name>B0VGA9_CLOAI</name>
<keyword evidence="2" id="KW-1185">Reference proteome</keyword>
<dbReference type="EMBL" id="CU466930">
    <property type="protein sequence ID" value="CAO80346.1"/>
    <property type="molecule type" value="Genomic_DNA"/>
</dbReference>